<keyword evidence="2" id="KW-1185">Reference proteome</keyword>
<dbReference type="EMBL" id="BPQB01000014">
    <property type="protein sequence ID" value="GJE89948.1"/>
    <property type="molecule type" value="Genomic_DNA"/>
</dbReference>
<evidence type="ECO:0000313" key="2">
    <source>
        <dbReference type="Proteomes" id="UP000703269"/>
    </source>
</evidence>
<organism evidence="1 2">
    <name type="scientific">Phanerochaete sordida</name>
    <dbReference type="NCBI Taxonomy" id="48140"/>
    <lineage>
        <taxon>Eukaryota</taxon>
        <taxon>Fungi</taxon>
        <taxon>Dikarya</taxon>
        <taxon>Basidiomycota</taxon>
        <taxon>Agaricomycotina</taxon>
        <taxon>Agaricomycetes</taxon>
        <taxon>Polyporales</taxon>
        <taxon>Phanerochaetaceae</taxon>
        <taxon>Phanerochaete</taxon>
    </lineage>
</organism>
<dbReference type="AlphaFoldDB" id="A0A9P3G7X5"/>
<proteinExistence type="predicted"/>
<sequence length="70" mass="7870">MSPNRGDRDARSRALSLIFDAVTVVSAAAYHDPRTHAWHRLLHGRLHAPCMLLPPFKVAAYLLDCVYDRG</sequence>
<reference evidence="1 2" key="1">
    <citation type="submission" date="2021-08" db="EMBL/GenBank/DDBJ databases">
        <title>Draft Genome Sequence of Phanerochaete sordida strain YK-624.</title>
        <authorList>
            <person name="Mori T."/>
            <person name="Dohra H."/>
            <person name="Suzuki T."/>
            <person name="Kawagishi H."/>
            <person name="Hirai H."/>
        </authorList>
    </citation>
    <scope>NUCLEOTIDE SEQUENCE [LARGE SCALE GENOMIC DNA]</scope>
    <source>
        <strain evidence="1 2">YK-624</strain>
    </source>
</reference>
<comment type="caution">
    <text evidence="1">The sequence shown here is derived from an EMBL/GenBank/DDBJ whole genome shotgun (WGS) entry which is preliminary data.</text>
</comment>
<accession>A0A9P3G7X5</accession>
<dbReference type="Proteomes" id="UP000703269">
    <property type="component" value="Unassembled WGS sequence"/>
</dbReference>
<evidence type="ECO:0000313" key="1">
    <source>
        <dbReference type="EMBL" id="GJE89948.1"/>
    </source>
</evidence>
<gene>
    <name evidence="1" type="ORF">PsYK624_060620</name>
</gene>
<name>A0A9P3G7X5_9APHY</name>
<protein>
    <submittedName>
        <fullName evidence="1">Uncharacterized protein</fullName>
    </submittedName>
</protein>